<reference evidence="2" key="2">
    <citation type="submission" date="2018-04" db="EMBL/GenBank/DDBJ databases">
        <title>OnivRS2 (Oryza nivara Reference Sequence Version 2).</title>
        <authorList>
            <person name="Zhang J."/>
            <person name="Kudrna D."/>
            <person name="Lee S."/>
            <person name="Talag J."/>
            <person name="Rajasekar S."/>
            <person name="Welchert J."/>
            <person name="Hsing Y.-I."/>
            <person name="Wing R.A."/>
        </authorList>
    </citation>
    <scope>NUCLEOTIDE SEQUENCE [LARGE SCALE GENOMIC DNA]</scope>
    <source>
        <strain evidence="2">SL10</strain>
    </source>
</reference>
<dbReference type="Gramene" id="ONIVA08G15100.1">
    <property type="protein sequence ID" value="ONIVA08G15100.1"/>
    <property type="gene ID" value="ONIVA08G15100"/>
</dbReference>
<keyword evidence="3" id="KW-1185">Reference proteome</keyword>
<accession>A0A0E0IBN0</accession>
<protein>
    <submittedName>
        <fullName evidence="2">Uncharacterized protein</fullName>
    </submittedName>
</protein>
<evidence type="ECO:0000256" key="1">
    <source>
        <dbReference type="SAM" id="MobiDB-lite"/>
    </source>
</evidence>
<evidence type="ECO:0000313" key="3">
    <source>
        <dbReference type="Proteomes" id="UP000006591"/>
    </source>
</evidence>
<dbReference type="AlphaFoldDB" id="A0A0E0IBN0"/>
<proteinExistence type="predicted"/>
<sequence length="112" mass="12162">MARVSECSTQCRDGKGTTATTTTATTILPLPLSPSASMAGLRAYGAETSTMAIRLSFSPLTPSKRRALEGGAPEHGRTQPLDTLNHGPELMVESPWAKTYFHHARMRWYVAN</sequence>
<organism evidence="2">
    <name type="scientific">Oryza nivara</name>
    <name type="common">Indian wild rice</name>
    <name type="synonym">Oryza sativa f. spontanea</name>
    <dbReference type="NCBI Taxonomy" id="4536"/>
    <lineage>
        <taxon>Eukaryota</taxon>
        <taxon>Viridiplantae</taxon>
        <taxon>Streptophyta</taxon>
        <taxon>Embryophyta</taxon>
        <taxon>Tracheophyta</taxon>
        <taxon>Spermatophyta</taxon>
        <taxon>Magnoliopsida</taxon>
        <taxon>Liliopsida</taxon>
        <taxon>Poales</taxon>
        <taxon>Poaceae</taxon>
        <taxon>BOP clade</taxon>
        <taxon>Oryzoideae</taxon>
        <taxon>Oryzeae</taxon>
        <taxon>Oryzinae</taxon>
        <taxon>Oryza</taxon>
    </lineage>
</organism>
<dbReference type="OMA" id="HARMRWY"/>
<dbReference type="EnsemblPlants" id="ONIVA08G15100.1">
    <property type="protein sequence ID" value="ONIVA08G15100.1"/>
    <property type="gene ID" value="ONIVA08G15100"/>
</dbReference>
<reference evidence="2" key="1">
    <citation type="submission" date="2015-04" db="UniProtKB">
        <authorList>
            <consortium name="EnsemblPlants"/>
        </authorList>
    </citation>
    <scope>IDENTIFICATION</scope>
    <source>
        <strain evidence="2">SL10</strain>
    </source>
</reference>
<dbReference type="HOGENOM" id="CLU_2149951_0_0_1"/>
<feature type="region of interest" description="Disordered" evidence="1">
    <location>
        <begin position="63"/>
        <end position="87"/>
    </location>
</feature>
<evidence type="ECO:0000313" key="2">
    <source>
        <dbReference type="EnsemblPlants" id="ONIVA08G15100.1"/>
    </source>
</evidence>
<dbReference type="Proteomes" id="UP000006591">
    <property type="component" value="Chromosome 8"/>
</dbReference>
<feature type="compositionally biased region" description="Basic and acidic residues" evidence="1">
    <location>
        <begin position="66"/>
        <end position="77"/>
    </location>
</feature>
<name>A0A0E0IBN0_ORYNI</name>